<organism evidence="1 2">
    <name type="scientific">Cardiocondyla obscurior</name>
    <dbReference type="NCBI Taxonomy" id="286306"/>
    <lineage>
        <taxon>Eukaryota</taxon>
        <taxon>Metazoa</taxon>
        <taxon>Ecdysozoa</taxon>
        <taxon>Arthropoda</taxon>
        <taxon>Hexapoda</taxon>
        <taxon>Insecta</taxon>
        <taxon>Pterygota</taxon>
        <taxon>Neoptera</taxon>
        <taxon>Endopterygota</taxon>
        <taxon>Hymenoptera</taxon>
        <taxon>Apocrita</taxon>
        <taxon>Aculeata</taxon>
        <taxon>Formicoidea</taxon>
        <taxon>Formicidae</taxon>
        <taxon>Myrmicinae</taxon>
        <taxon>Cardiocondyla</taxon>
    </lineage>
</organism>
<comment type="caution">
    <text evidence="1">The sequence shown here is derived from an EMBL/GenBank/DDBJ whole genome shotgun (WGS) entry which is preliminary data.</text>
</comment>
<dbReference type="EMBL" id="JADYXP020000013">
    <property type="protein sequence ID" value="KAL0111870.1"/>
    <property type="molecule type" value="Genomic_DNA"/>
</dbReference>
<accession>A0AAW2FCI4</accession>
<evidence type="ECO:0000313" key="2">
    <source>
        <dbReference type="Proteomes" id="UP001430953"/>
    </source>
</evidence>
<reference evidence="1 2" key="1">
    <citation type="submission" date="2023-03" db="EMBL/GenBank/DDBJ databases">
        <title>High recombination rates correlate with genetic variation in Cardiocondyla obscurior ants.</title>
        <authorList>
            <person name="Errbii M."/>
        </authorList>
    </citation>
    <scope>NUCLEOTIDE SEQUENCE [LARGE SCALE GENOMIC DNA]</scope>
    <source>
        <strain evidence="1">Alpha-2009</strain>
        <tissue evidence="1">Whole body</tissue>
    </source>
</reference>
<name>A0AAW2FCI4_9HYME</name>
<dbReference type="Proteomes" id="UP001430953">
    <property type="component" value="Unassembled WGS sequence"/>
</dbReference>
<keyword evidence="2" id="KW-1185">Reference proteome</keyword>
<proteinExistence type="predicted"/>
<evidence type="ECO:0000313" key="1">
    <source>
        <dbReference type="EMBL" id="KAL0111870.1"/>
    </source>
</evidence>
<dbReference type="AlphaFoldDB" id="A0AAW2FCI4"/>
<gene>
    <name evidence="1" type="ORF">PUN28_013222</name>
</gene>
<protein>
    <submittedName>
        <fullName evidence="1">Uncharacterized protein</fullName>
    </submittedName>
</protein>
<sequence length="101" mass="12004">MHLGVVIIYRRCFNKHEKKKKSPVHGTVPIPFSFFSSAILFLPVEKLFDVISRLNGYDKRERSKRIPIKLEYFRDGKFQLVYIFPPLNYSQTIEHSYIVAR</sequence>